<proteinExistence type="inferred from homology"/>
<feature type="region of interest" description="Disordered" evidence="15">
    <location>
        <begin position="1"/>
        <end position="32"/>
    </location>
</feature>
<dbReference type="InterPro" id="IPR035926">
    <property type="entry name" value="NusB-like_sf"/>
</dbReference>
<comment type="similarity">
    <text evidence="3 14">Belongs to the class I-like SAM-binding methyltransferase superfamily. RsmB/NOP family.</text>
</comment>
<evidence type="ECO:0000256" key="6">
    <source>
        <dbReference type="ARBA" id="ARBA00022552"/>
    </source>
</evidence>
<feature type="binding site" evidence="14">
    <location>
        <begin position="291"/>
        <end position="297"/>
    </location>
    <ligand>
        <name>S-adenosyl-L-methionine</name>
        <dbReference type="ChEBI" id="CHEBI:59789"/>
    </ligand>
</feature>
<evidence type="ECO:0000256" key="2">
    <source>
        <dbReference type="ARBA" id="ARBA00004496"/>
    </source>
</evidence>
<evidence type="ECO:0000256" key="1">
    <source>
        <dbReference type="ARBA" id="ARBA00002724"/>
    </source>
</evidence>
<dbReference type="GO" id="GO:0009383">
    <property type="term" value="F:rRNA (cytosine-C5-)-methyltransferase activity"/>
    <property type="evidence" value="ECO:0007669"/>
    <property type="project" value="TreeGrafter"/>
</dbReference>
<dbReference type="InterPro" id="IPR054728">
    <property type="entry name" value="RsmB-like_ferredoxin"/>
</dbReference>
<protein>
    <recommendedName>
        <fullName evidence="4">16S rRNA (cytosine(967)-C(5))-methyltransferase</fullName>
        <ecNumber evidence="4">2.1.1.176</ecNumber>
    </recommendedName>
    <alternativeName>
        <fullName evidence="11">16S rRNA m5C967 methyltransferase</fullName>
    </alternativeName>
    <alternativeName>
        <fullName evidence="12">rRNA (cytosine-C(5)-)-methyltransferase RsmB</fullName>
    </alternativeName>
</protein>
<feature type="compositionally biased region" description="Low complexity" evidence="15">
    <location>
        <begin position="1"/>
        <end position="14"/>
    </location>
</feature>
<dbReference type="GO" id="GO:0003723">
    <property type="term" value="F:RNA binding"/>
    <property type="evidence" value="ECO:0007669"/>
    <property type="project" value="UniProtKB-UniRule"/>
</dbReference>
<keyword evidence="7 14" id="KW-0489">Methyltransferase</keyword>
<keyword evidence="18" id="KW-1185">Reference proteome</keyword>
<dbReference type="EMBL" id="AE013598">
    <property type="protein sequence ID" value="AAW73841.1"/>
    <property type="molecule type" value="Genomic_DNA"/>
</dbReference>
<dbReference type="Pfam" id="PF01029">
    <property type="entry name" value="NusB"/>
    <property type="match status" value="1"/>
</dbReference>
<dbReference type="Gene3D" id="3.30.70.1170">
    <property type="entry name" value="Sun protein, domain 3"/>
    <property type="match status" value="1"/>
</dbReference>
<dbReference type="NCBIfam" id="NF008149">
    <property type="entry name" value="PRK10901.1"/>
    <property type="match status" value="1"/>
</dbReference>
<dbReference type="CDD" id="cd02440">
    <property type="entry name" value="AdoMet_MTases"/>
    <property type="match status" value="1"/>
</dbReference>
<dbReference type="GO" id="GO:0070475">
    <property type="term" value="P:rRNA base methylation"/>
    <property type="evidence" value="ECO:0007669"/>
    <property type="project" value="TreeGrafter"/>
</dbReference>
<dbReference type="Gene3D" id="1.10.940.10">
    <property type="entry name" value="NusB-like"/>
    <property type="match status" value="1"/>
</dbReference>
<evidence type="ECO:0000256" key="4">
    <source>
        <dbReference type="ARBA" id="ARBA00012140"/>
    </source>
</evidence>
<comment type="function">
    <text evidence="1">Specifically methylates the cytosine at position 967 (m5C967) of 16S rRNA.</text>
</comment>
<feature type="binding site" evidence="14">
    <location>
        <position position="342"/>
    </location>
    <ligand>
        <name>S-adenosyl-L-methionine</name>
        <dbReference type="ChEBI" id="CHEBI:59789"/>
    </ligand>
</feature>
<keyword evidence="10 14" id="KW-0694">RNA-binding</keyword>
<evidence type="ECO:0000256" key="14">
    <source>
        <dbReference type="PROSITE-ProRule" id="PRU01023"/>
    </source>
</evidence>
<feature type="binding site" evidence="14">
    <location>
        <position position="361"/>
    </location>
    <ligand>
        <name>S-adenosyl-L-methionine</name>
        <dbReference type="ChEBI" id="CHEBI:59789"/>
    </ligand>
</feature>
<evidence type="ECO:0000256" key="10">
    <source>
        <dbReference type="ARBA" id="ARBA00022884"/>
    </source>
</evidence>
<evidence type="ECO:0000256" key="13">
    <source>
        <dbReference type="ARBA" id="ARBA00047283"/>
    </source>
</evidence>
<evidence type="ECO:0000256" key="5">
    <source>
        <dbReference type="ARBA" id="ARBA00022490"/>
    </source>
</evidence>
<dbReference type="PANTHER" id="PTHR22807">
    <property type="entry name" value="NOP2 YEAST -RELATED NOL1/NOP2/FMU SUN DOMAIN-CONTAINING"/>
    <property type="match status" value="1"/>
</dbReference>
<gene>
    <name evidence="17" type="primary">sun</name>
    <name evidence="17" type="ordered locus">XOO0587</name>
</gene>
<dbReference type="STRING" id="291331.XOO0587"/>
<dbReference type="InterPro" id="IPR006027">
    <property type="entry name" value="NusB_RsmB_TIM44"/>
</dbReference>
<evidence type="ECO:0000313" key="18">
    <source>
        <dbReference type="Proteomes" id="UP000006735"/>
    </source>
</evidence>
<comment type="subcellular location">
    <subcellularLocation>
        <location evidence="2">Cytoplasm</location>
    </subcellularLocation>
</comment>
<evidence type="ECO:0000256" key="9">
    <source>
        <dbReference type="ARBA" id="ARBA00022691"/>
    </source>
</evidence>
<dbReference type="PROSITE" id="PS01153">
    <property type="entry name" value="NOL1_NOP2_SUN"/>
    <property type="match status" value="1"/>
</dbReference>
<feature type="active site" description="Nucleophile" evidence="14">
    <location>
        <position position="414"/>
    </location>
</feature>
<evidence type="ECO:0000256" key="3">
    <source>
        <dbReference type="ARBA" id="ARBA00007494"/>
    </source>
</evidence>
<dbReference type="FunFam" id="3.30.70.1170:FF:000002">
    <property type="entry name" value="Ribosomal RNA small subunit methyltransferase B"/>
    <property type="match status" value="1"/>
</dbReference>
<evidence type="ECO:0000256" key="8">
    <source>
        <dbReference type="ARBA" id="ARBA00022679"/>
    </source>
</evidence>
<evidence type="ECO:0000256" key="7">
    <source>
        <dbReference type="ARBA" id="ARBA00022603"/>
    </source>
</evidence>
<keyword evidence="5" id="KW-0963">Cytoplasm</keyword>
<dbReference type="PANTHER" id="PTHR22807:SF61">
    <property type="entry name" value="NOL1_NOP2_SUN FAMILY PROTEIN _ ANTITERMINATION NUSB DOMAIN-CONTAINING PROTEIN"/>
    <property type="match status" value="1"/>
</dbReference>
<dbReference type="KEGG" id="xoo:XOO0587"/>
<dbReference type="Proteomes" id="UP000006735">
    <property type="component" value="Chromosome"/>
</dbReference>
<dbReference type="Pfam" id="PF01189">
    <property type="entry name" value="Methyltr_RsmB-F"/>
    <property type="match status" value="1"/>
</dbReference>
<dbReference type="AlphaFoldDB" id="Q5H5C9"/>
<dbReference type="InterPro" id="IPR029063">
    <property type="entry name" value="SAM-dependent_MTases_sf"/>
</dbReference>
<keyword evidence="9 14" id="KW-0949">S-adenosyl-L-methionine</keyword>
<dbReference type="GO" id="GO:0005829">
    <property type="term" value="C:cytosol"/>
    <property type="evidence" value="ECO:0007669"/>
    <property type="project" value="TreeGrafter"/>
</dbReference>
<keyword evidence="8 14" id="KW-0808">Transferase</keyword>
<sequence>MRSGCAAGAGAPARGGQGDHRRRLSQRAARPAGAALMSAETSTAAGIASRLAAARVLTAVFDQGRSLKAELAATLPGIGDPRDRALVEAICFAVIRRRPAYDVALRQWLERPLPPRDAELKALLMVGFAQLDVLQLPAHAALSATVDACRALGRPRQAGMVNAILRRAQREGFPAVSDDAGWPSWLRKQVRADWGERAEGIFIASAQMAPMWLRVQHSRIDPAAYVARLAELGISAQTDVVLPDAVRLHSAVPVSQLPGFADGDVSVQDGSAQQVADALTLAPSARVLDACAAPGGKAAHLLERHPGLQLAALDVDARRLERVQQTLQRSVPSAQVALQAADAADTDAWWDGQPFDAVLLDAPCSATGVVRRQPDVLLHRRADDIDALCALQARLLDATWRTLRPGGQLLYTTCSLLARENQTQVDAFLQRTPDAQAQPLGAQFGHAAGPGRQRFPGEQHCDGFFYALLLKAS</sequence>
<dbReference type="InterPro" id="IPR023267">
    <property type="entry name" value="RCMT"/>
</dbReference>
<evidence type="ECO:0000259" key="16">
    <source>
        <dbReference type="PROSITE" id="PS51686"/>
    </source>
</evidence>
<dbReference type="EC" id="2.1.1.176" evidence="4"/>
<organism evidence="17 18">
    <name type="scientific">Xanthomonas oryzae pv. oryzae (strain KACC10331 / KXO85)</name>
    <dbReference type="NCBI Taxonomy" id="291331"/>
    <lineage>
        <taxon>Bacteria</taxon>
        <taxon>Pseudomonadati</taxon>
        <taxon>Pseudomonadota</taxon>
        <taxon>Gammaproteobacteria</taxon>
        <taxon>Lysobacterales</taxon>
        <taxon>Lysobacteraceae</taxon>
        <taxon>Xanthomonas</taxon>
    </lineage>
</organism>
<dbReference type="GO" id="GO:0006355">
    <property type="term" value="P:regulation of DNA-templated transcription"/>
    <property type="evidence" value="ECO:0007669"/>
    <property type="project" value="InterPro"/>
</dbReference>
<dbReference type="FunFam" id="1.10.940.10:FF:000015">
    <property type="entry name" value="16S rRNA methyltransferase B"/>
    <property type="match status" value="1"/>
</dbReference>
<accession>Q5H5C9</accession>
<reference evidence="17 18" key="1">
    <citation type="journal article" date="2005" name="Nucleic Acids Res.">
        <title>The genome sequence of Xanthomonas oryzae pathovar oryzae KACC10331, the bacterial blight pathogen of rice.</title>
        <authorList>
            <person name="Lee B.M."/>
            <person name="Park Y.J."/>
            <person name="Park D.S."/>
            <person name="Kang H.W."/>
            <person name="Kim J.G."/>
            <person name="Song E.S."/>
            <person name="Park I.C."/>
            <person name="Yoon U.H."/>
            <person name="Hahn J.H."/>
            <person name="Koo B.S."/>
            <person name="Lee G.B."/>
            <person name="Kim H."/>
            <person name="Park H.S."/>
            <person name="Yoon K.O."/>
            <person name="Kim J.H."/>
            <person name="Jung C.H."/>
            <person name="Koh N.H."/>
            <person name="Seo J.S."/>
            <person name="Go S.J."/>
        </authorList>
    </citation>
    <scope>NUCLEOTIDE SEQUENCE [LARGE SCALE GENOMIC DNA]</scope>
    <source>
        <strain evidence="18">KACC10331 / KXO85</strain>
    </source>
</reference>
<keyword evidence="6" id="KW-0698">rRNA processing</keyword>
<name>Q5H5C9_XANOR</name>
<evidence type="ECO:0000256" key="11">
    <source>
        <dbReference type="ARBA" id="ARBA00030399"/>
    </source>
</evidence>
<dbReference type="SUPFAM" id="SSF48013">
    <property type="entry name" value="NusB-like"/>
    <property type="match status" value="1"/>
</dbReference>
<dbReference type="PRINTS" id="PR02008">
    <property type="entry name" value="RCMTFAMILY"/>
</dbReference>
<feature type="domain" description="SAM-dependent MTase RsmB/NOP-type" evidence="16">
    <location>
        <begin position="201"/>
        <end position="472"/>
    </location>
</feature>
<dbReference type="NCBIfam" id="TIGR00563">
    <property type="entry name" value="rsmB"/>
    <property type="match status" value="1"/>
</dbReference>
<evidence type="ECO:0000256" key="15">
    <source>
        <dbReference type="SAM" id="MobiDB-lite"/>
    </source>
</evidence>
<comment type="catalytic activity">
    <reaction evidence="13">
        <text>cytidine(967) in 16S rRNA + S-adenosyl-L-methionine = 5-methylcytidine(967) in 16S rRNA + S-adenosyl-L-homocysteine + H(+)</text>
        <dbReference type="Rhea" id="RHEA:42748"/>
        <dbReference type="Rhea" id="RHEA-COMP:10219"/>
        <dbReference type="Rhea" id="RHEA-COMP:10220"/>
        <dbReference type="ChEBI" id="CHEBI:15378"/>
        <dbReference type="ChEBI" id="CHEBI:57856"/>
        <dbReference type="ChEBI" id="CHEBI:59789"/>
        <dbReference type="ChEBI" id="CHEBI:74483"/>
        <dbReference type="ChEBI" id="CHEBI:82748"/>
        <dbReference type="EC" id="2.1.1.176"/>
    </reaction>
</comment>
<dbReference type="SUPFAM" id="SSF53335">
    <property type="entry name" value="S-adenosyl-L-methionine-dependent methyltransferases"/>
    <property type="match status" value="1"/>
</dbReference>
<dbReference type="Gene3D" id="3.40.50.150">
    <property type="entry name" value="Vaccinia Virus protein VP39"/>
    <property type="match status" value="1"/>
</dbReference>
<dbReference type="InterPro" id="IPR049560">
    <property type="entry name" value="MeTrfase_RsmB-F_NOP2_cat"/>
</dbReference>
<dbReference type="InterPro" id="IPR018314">
    <property type="entry name" value="RsmB/NOL1/NOP2-like_CS"/>
</dbReference>
<dbReference type="FunFam" id="3.40.50.150:FF:000022">
    <property type="entry name" value="Ribosomal RNA small subunit methyltransferase B"/>
    <property type="match status" value="1"/>
</dbReference>
<dbReference type="InterPro" id="IPR001678">
    <property type="entry name" value="MeTrfase_RsmB-F_NOP2_dom"/>
</dbReference>
<dbReference type="InterPro" id="IPR004573">
    <property type="entry name" value="rRNA_ssu_MeTfrase_B"/>
</dbReference>
<dbReference type="PROSITE" id="PS51686">
    <property type="entry name" value="SAM_MT_RSMB_NOP"/>
    <property type="match status" value="1"/>
</dbReference>
<evidence type="ECO:0000313" key="17">
    <source>
        <dbReference type="EMBL" id="AAW73841.1"/>
    </source>
</evidence>
<dbReference type="HOGENOM" id="CLU_005316_0_4_6"/>
<dbReference type="Pfam" id="PF22458">
    <property type="entry name" value="RsmF-B_ferredox"/>
    <property type="match status" value="1"/>
</dbReference>
<feature type="binding site" evidence="14">
    <location>
        <position position="314"/>
    </location>
    <ligand>
        <name>S-adenosyl-L-methionine</name>
        <dbReference type="ChEBI" id="CHEBI:59789"/>
    </ligand>
</feature>
<evidence type="ECO:0000256" key="12">
    <source>
        <dbReference type="ARBA" id="ARBA00031088"/>
    </source>
</evidence>